<dbReference type="AlphaFoldDB" id="A0AAD7FY51"/>
<name>A0AAD7FY51_9AGAR</name>
<protein>
    <submittedName>
        <fullName evidence="1">Uncharacterized protein</fullName>
    </submittedName>
</protein>
<keyword evidence="2" id="KW-1185">Reference proteome</keyword>
<dbReference type="EMBL" id="JARKIF010000001">
    <property type="protein sequence ID" value="KAJ7649931.1"/>
    <property type="molecule type" value="Genomic_DNA"/>
</dbReference>
<comment type="caution">
    <text evidence="1">The sequence shown here is derived from an EMBL/GenBank/DDBJ whole genome shotgun (WGS) entry which is preliminary data.</text>
</comment>
<evidence type="ECO:0000313" key="2">
    <source>
        <dbReference type="Proteomes" id="UP001221142"/>
    </source>
</evidence>
<accession>A0AAD7FY51</accession>
<reference evidence="1" key="1">
    <citation type="submission" date="2023-03" db="EMBL/GenBank/DDBJ databases">
        <title>Massive genome expansion in bonnet fungi (Mycena s.s.) driven by repeated elements and novel gene families across ecological guilds.</title>
        <authorList>
            <consortium name="Lawrence Berkeley National Laboratory"/>
            <person name="Harder C.B."/>
            <person name="Miyauchi S."/>
            <person name="Viragh M."/>
            <person name="Kuo A."/>
            <person name="Thoen E."/>
            <person name="Andreopoulos B."/>
            <person name="Lu D."/>
            <person name="Skrede I."/>
            <person name="Drula E."/>
            <person name="Henrissat B."/>
            <person name="Morin E."/>
            <person name="Kohler A."/>
            <person name="Barry K."/>
            <person name="LaButti K."/>
            <person name="Morin E."/>
            <person name="Salamov A."/>
            <person name="Lipzen A."/>
            <person name="Mereny Z."/>
            <person name="Hegedus B."/>
            <person name="Baldrian P."/>
            <person name="Stursova M."/>
            <person name="Weitz H."/>
            <person name="Taylor A."/>
            <person name="Grigoriev I.V."/>
            <person name="Nagy L.G."/>
            <person name="Martin F."/>
            <person name="Kauserud H."/>
        </authorList>
    </citation>
    <scope>NUCLEOTIDE SEQUENCE</scope>
    <source>
        <strain evidence="1">9284</strain>
    </source>
</reference>
<gene>
    <name evidence="1" type="ORF">FB45DRAFT_1017355</name>
</gene>
<proteinExistence type="predicted"/>
<dbReference type="Proteomes" id="UP001221142">
    <property type="component" value="Unassembled WGS sequence"/>
</dbReference>
<organism evidence="1 2">
    <name type="scientific">Roridomyces roridus</name>
    <dbReference type="NCBI Taxonomy" id="1738132"/>
    <lineage>
        <taxon>Eukaryota</taxon>
        <taxon>Fungi</taxon>
        <taxon>Dikarya</taxon>
        <taxon>Basidiomycota</taxon>
        <taxon>Agaricomycotina</taxon>
        <taxon>Agaricomycetes</taxon>
        <taxon>Agaricomycetidae</taxon>
        <taxon>Agaricales</taxon>
        <taxon>Marasmiineae</taxon>
        <taxon>Mycenaceae</taxon>
        <taxon>Roridomyces</taxon>
    </lineage>
</organism>
<evidence type="ECO:0000313" key="1">
    <source>
        <dbReference type="EMBL" id="KAJ7649931.1"/>
    </source>
</evidence>
<sequence length="131" mass="14391">MALLPALAHLQCLDENSQLVAHLFNFLARNPDLVPNLSTLEVNNLFTGPFGATDVLDALALVLVRHRRLQTVRLTIGHSTAIPPDHADLAIFQHFLADGMDIHIGMVDGPNILLSAEPQEELAEEDEEDQI</sequence>